<evidence type="ECO:0000256" key="14">
    <source>
        <dbReference type="SAM" id="Phobius"/>
    </source>
</evidence>
<feature type="transmembrane region" description="Helical" evidence="14">
    <location>
        <begin position="186"/>
        <end position="217"/>
    </location>
</feature>
<evidence type="ECO:0000256" key="9">
    <source>
        <dbReference type="ARBA" id="ARBA00022989"/>
    </source>
</evidence>
<evidence type="ECO:0000256" key="11">
    <source>
        <dbReference type="ARBA" id="ARBA00023136"/>
    </source>
</evidence>
<evidence type="ECO:0000256" key="10">
    <source>
        <dbReference type="ARBA" id="ARBA00023065"/>
    </source>
</evidence>
<dbReference type="GO" id="GO:0046933">
    <property type="term" value="F:proton-transporting ATP synthase activity, rotational mechanism"/>
    <property type="evidence" value="ECO:0007669"/>
    <property type="project" value="TreeGrafter"/>
</dbReference>
<evidence type="ECO:0000256" key="5">
    <source>
        <dbReference type="ARBA" id="ARBA00022448"/>
    </source>
</evidence>
<evidence type="ECO:0000256" key="3">
    <source>
        <dbReference type="ARBA" id="ARBA00006810"/>
    </source>
</evidence>
<evidence type="ECO:0000256" key="12">
    <source>
        <dbReference type="ARBA" id="ARBA00023310"/>
    </source>
</evidence>
<evidence type="ECO:0000313" key="15">
    <source>
        <dbReference type="EMBL" id="QQS74772.1"/>
    </source>
</evidence>
<keyword evidence="12" id="KW-0066">ATP synthesis</keyword>
<dbReference type="NCBIfam" id="TIGR01131">
    <property type="entry name" value="ATP_synt_6_or_A"/>
    <property type="match status" value="1"/>
</dbReference>
<proteinExistence type="inferred from homology"/>
<dbReference type="Gene3D" id="1.20.120.220">
    <property type="entry name" value="ATP synthase, F0 complex, subunit A"/>
    <property type="match status" value="1"/>
</dbReference>
<gene>
    <name evidence="15" type="primary">atp6</name>
</gene>
<name>A0A7T9QQP2_9HYME</name>
<comment type="similarity">
    <text evidence="3">Belongs to the ATPase A chain family.</text>
</comment>
<organism evidence="15">
    <name type="scientific">Seladonia aeraria</name>
    <dbReference type="NCBI Taxonomy" id="1310367"/>
    <lineage>
        <taxon>Eukaryota</taxon>
        <taxon>Metazoa</taxon>
        <taxon>Ecdysozoa</taxon>
        <taxon>Arthropoda</taxon>
        <taxon>Hexapoda</taxon>
        <taxon>Insecta</taxon>
        <taxon>Pterygota</taxon>
        <taxon>Neoptera</taxon>
        <taxon>Endopterygota</taxon>
        <taxon>Hymenoptera</taxon>
        <taxon>Apocrita</taxon>
        <taxon>Aculeata</taxon>
        <taxon>Apoidea</taxon>
        <taxon>Anthophila</taxon>
        <taxon>Halictidae</taxon>
        <taxon>Halictinae</taxon>
        <taxon>Halictini</taxon>
        <taxon>Seladonia</taxon>
    </lineage>
</organism>
<keyword evidence="9 14" id="KW-1133">Transmembrane helix</keyword>
<sequence length="221" mass="25945">MMTNLFSIFDPSTNKFMSLNWLILFLPLMLFNWPYWLLPSRMNMLWISLYKKIFMEFFNLSKKKFSSNLIIFLTIMIIFMNLNLLSLMPYIFTPSSHLSINLSLSLSLWVSFMMYGWIINTNKMFIHLLPMNTPGPLMIFMILIESISNFIRPWTLAIRLSANMLAGHLLLSLLGSTLENMPYMLILFLIQNLLMILEIAVSIIQSYVFSILSLLYFNESN</sequence>
<dbReference type="InterPro" id="IPR045083">
    <property type="entry name" value="ATP_synth_F0_asu_bact/mt"/>
</dbReference>
<evidence type="ECO:0000256" key="8">
    <source>
        <dbReference type="ARBA" id="ARBA00022781"/>
    </source>
</evidence>
<keyword evidence="10" id="KW-0406">Ion transport</keyword>
<dbReference type="PROSITE" id="PS00449">
    <property type="entry name" value="ATPASE_A"/>
    <property type="match status" value="1"/>
</dbReference>
<dbReference type="GeneID" id="67145836"/>
<evidence type="ECO:0000256" key="13">
    <source>
        <dbReference type="RuleBase" id="RU004450"/>
    </source>
</evidence>
<evidence type="ECO:0000256" key="6">
    <source>
        <dbReference type="ARBA" id="ARBA00022547"/>
    </source>
</evidence>
<comment type="subunit">
    <text evidence="4">F-type ATPases have 2 components, CF(1) - the catalytic core - and CF(0) - the membrane proton channel. CF(1) has five subunits: alpha(3), beta(3), gamma(1), delta(1), epsilon(1). CF(0) has three main subunits: a, b and c.</text>
</comment>
<evidence type="ECO:0000256" key="4">
    <source>
        <dbReference type="ARBA" id="ARBA00011648"/>
    </source>
</evidence>
<geneLocation type="mitochondrion" evidence="15"/>
<dbReference type="EMBL" id="MT890682">
    <property type="protein sequence ID" value="QQS74772.1"/>
    <property type="molecule type" value="Genomic_DNA"/>
</dbReference>
<keyword evidence="15" id="KW-0496">Mitochondrion</keyword>
<feature type="transmembrane region" description="Helical" evidence="14">
    <location>
        <begin position="98"/>
        <end position="118"/>
    </location>
</feature>
<dbReference type="PANTHER" id="PTHR11410:SF0">
    <property type="entry name" value="ATP SYNTHASE SUBUNIT A"/>
    <property type="match status" value="1"/>
</dbReference>
<dbReference type="RefSeq" id="YP_010147601.1">
    <property type="nucleotide sequence ID" value="NC_057084.1"/>
</dbReference>
<keyword evidence="11 14" id="KW-0472">Membrane</keyword>
<dbReference type="PRINTS" id="PR00123">
    <property type="entry name" value="ATPASEA"/>
</dbReference>
<dbReference type="CDD" id="cd00310">
    <property type="entry name" value="ATP-synt_Fo_a_6"/>
    <property type="match status" value="1"/>
</dbReference>
<evidence type="ECO:0000256" key="1">
    <source>
        <dbReference type="ARBA" id="ARBA00002070"/>
    </source>
</evidence>
<comment type="function">
    <text evidence="1">Mitochondrial membrane ATP synthase (F(1)F(0) ATP synthase or Complex V) produces ATP from ADP in the presence of a proton gradient across the membrane which is generated by electron transport complexes of the respiratory chain. F-type ATPases consist of two structural domains, F(1) - containing the extramembraneous catalytic core and F(0) - containing the membrane proton channel, linked together by a central stalk and a peripheral stalk. During catalysis, ATP synthesis in the catalytic domain of F(1) is coupled via a rotary mechanism of the central stalk subunits to proton translocation. Key component of the proton channel; it may play a direct role in the translocation of protons across the membrane.</text>
</comment>
<dbReference type="PANTHER" id="PTHR11410">
    <property type="entry name" value="ATP SYNTHASE SUBUNIT A"/>
    <property type="match status" value="1"/>
</dbReference>
<keyword evidence="7 14" id="KW-0812">Transmembrane</keyword>
<dbReference type="InterPro" id="IPR035908">
    <property type="entry name" value="F0_ATP_A_sf"/>
</dbReference>
<protein>
    <recommendedName>
        <fullName evidence="13">ATP synthase subunit a</fullName>
    </recommendedName>
</protein>
<dbReference type="GO" id="GO:0045259">
    <property type="term" value="C:proton-transporting ATP synthase complex"/>
    <property type="evidence" value="ECO:0007669"/>
    <property type="project" value="UniProtKB-KW"/>
</dbReference>
<dbReference type="InterPro" id="IPR023011">
    <property type="entry name" value="ATP_synth_F0_asu_AS"/>
</dbReference>
<dbReference type="GO" id="GO:0005743">
    <property type="term" value="C:mitochondrial inner membrane"/>
    <property type="evidence" value="ECO:0007669"/>
    <property type="project" value="UniProtKB-SubCell"/>
</dbReference>
<reference evidence="15" key="1">
    <citation type="submission" date="2020-08" db="EMBL/GenBank/DDBJ databases">
        <title>The complete mitogenome of Halictus (Seladonia) aerarius (Hymenoptera: Halictidae) and phylogenetic analysis.</title>
        <authorList>
            <person name="Zhang K."/>
            <person name="Huang D.Y."/>
            <person name="Dou F.Y."/>
            <person name="Lu H.H."/>
            <person name="Wang L.L."/>
        </authorList>
    </citation>
    <scope>NUCLEOTIDE SEQUENCE</scope>
</reference>
<feature type="transmembrane region" description="Helical" evidence="14">
    <location>
        <begin position="20"/>
        <end position="38"/>
    </location>
</feature>
<evidence type="ECO:0000256" key="2">
    <source>
        <dbReference type="ARBA" id="ARBA00004141"/>
    </source>
</evidence>
<dbReference type="SUPFAM" id="SSF81336">
    <property type="entry name" value="F1F0 ATP synthase subunit A"/>
    <property type="match status" value="1"/>
</dbReference>
<dbReference type="InterPro" id="IPR000568">
    <property type="entry name" value="ATP_synth_F0_asu"/>
</dbReference>
<accession>A0A7T9QQP2</accession>
<keyword evidence="5" id="KW-0813">Transport</keyword>
<evidence type="ECO:0000256" key="7">
    <source>
        <dbReference type="ARBA" id="ARBA00022692"/>
    </source>
</evidence>
<keyword evidence="8" id="KW-0375">Hydrogen ion transport</keyword>
<keyword evidence="6" id="KW-0138">CF(0)</keyword>
<comment type="subcellular location">
    <subcellularLocation>
        <location evidence="2">Membrane</location>
        <topology evidence="2">Multi-pass membrane protein</topology>
    </subcellularLocation>
    <subcellularLocation>
        <location evidence="13">Mitochondrion inner membrane</location>
        <topology evidence="13">Multi-pass membrane protein</topology>
    </subcellularLocation>
</comment>
<dbReference type="Pfam" id="PF00119">
    <property type="entry name" value="ATP-synt_A"/>
    <property type="match status" value="1"/>
</dbReference>
<feature type="transmembrane region" description="Helical" evidence="14">
    <location>
        <begin position="69"/>
        <end position="92"/>
    </location>
</feature>
<dbReference type="AlphaFoldDB" id="A0A7T9QQP2"/>